<accession>A0ABT8IKS8</accession>
<organism evidence="2 3">
    <name type="scientific">Polycladomyces subterraneus</name>
    <dbReference type="NCBI Taxonomy" id="1016997"/>
    <lineage>
        <taxon>Bacteria</taxon>
        <taxon>Bacillati</taxon>
        <taxon>Bacillota</taxon>
        <taxon>Bacilli</taxon>
        <taxon>Bacillales</taxon>
        <taxon>Thermoactinomycetaceae</taxon>
        <taxon>Polycladomyces</taxon>
    </lineage>
</organism>
<evidence type="ECO:0000259" key="1">
    <source>
        <dbReference type="Pfam" id="PF09423"/>
    </source>
</evidence>
<evidence type="ECO:0000313" key="3">
    <source>
        <dbReference type="Proteomes" id="UP001174196"/>
    </source>
</evidence>
<gene>
    <name evidence="2" type="ORF">NWF35_05275</name>
</gene>
<dbReference type="Proteomes" id="UP001174196">
    <property type="component" value="Unassembled WGS sequence"/>
</dbReference>
<proteinExistence type="predicted"/>
<name>A0ABT8IKS8_9BACL</name>
<sequence>MDAFNHKPPIITGLSRAPVMSAAPAGSKPSPPRVPCSFRPFRIRFLRRLHERLLPCIPNAGGGGTGFRHHIYESVGDPQYQSPLPDRQIHLPSGKSKAFTLEDYRKLYQTYRSDPDLQRLHERHAVIAIWDDHEFANDTYFPAVAPDDSLESDPPRRLTANRVWFEHMPARVTFDETQSFDRSIRIYRSFTWGDLAEFVLTDQRLYRSAHPCGEKVLGERYLSTGCPRMNDPDQTMLGKDQKSWFLDRMTSATALWKIWANKVQFTPLKLFGQYLNLDAWDGYAGERRQLTKALKKAGIRNWIAITGDLHTFEANLIHEDYGNTSDEQTVGVELMVGSVTSSNLNEMVQQTIRGSISGSNPLPLSAIKQILADVYGPVSSLSEDIMDKAIRQLSDKIPGSNGLTAPHTVTP</sequence>
<comment type="caution">
    <text evidence="2">The sequence shown here is derived from an EMBL/GenBank/DDBJ whole genome shotgun (WGS) entry which is preliminary data.</text>
</comment>
<protein>
    <submittedName>
        <fullName evidence="2">Alkaline phosphatase D family protein</fullName>
    </submittedName>
</protein>
<dbReference type="PANTHER" id="PTHR43606:SF2">
    <property type="entry name" value="ALKALINE PHOSPHATASE FAMILY PROTEIN (AFU_ORTHOLOGUE AFUA_5G03860)"/>
    <property type="match status" value="1"/>
</dbReference>
<feature type="domain" description="PhoD-like phosphatase metallophosphatase" evidence="1">
    <location>
        <begin position="71"/>
        <end position="349"/>
    </location>
</feature>
<reference evidence="2" key="1">
    <citation type="submission" date="2022-08" db="EMBL/GenBank/DDBJ databases">
        <title>Polycladomyces zharkentsis sp. nov., a novel thermophilic CMC and starch-degrading bacterium isolated from a geothermal spring in Kazakhstan.</title>
        <authorList>
            <person name="Mashzhan A."/>
            <person name="Kistaubaeva A."/>
            <person name="Javier-Lopez R."/>
            <person name="Birkeland N.-K."/>
        </authorList>
    </citation>
    <scope>NUCLEOTIDE SEQUENCE</scope>
    <source>
        <strain evidence="2">KSR 13</strain>
    </source>
</reference>
<dbReference type="PANTHER" id="PTHR43606">
    <property type="entry name" value="PHOSPHATASE, PUTATIVE (AFU_ORTHOLOGUE AFUA_6G08710)-RELATED"/>
    <property type="match status" value="1"/>
</dbReference>
<dbReference type="InterPro" id="IPR018946">
    <property type="entry name" value="PhoD-like_MPP"/>
</dbReference>
<dbReference type="Gene3D" id="3.60.21.70">
    <property type="entry name" value="PhoD-like phosphatase"/>
    <property type="match status" value="1"/>
</dbReference>
<dbReference type="InterPro" id="IPR029052">
    <property type="entry name" value="Metallo-depent_PP-like"/>
</dbReference>
<dbReference type="EMBL" id="JANRHH010000024">
    <property type="protein sequence ID" value="MDN4593320.1"/>
    <property type="molecule type" value="Genomic_DNA"/>
</dbReference>
<keyword evidence="3" id="KW-1185">Reference proteome</keyword>
<dbReference type="Pfam" id="PF09423">
    <property type="entry name" value="PhoD"/>
    <property type="match status" value="1"/>
</dbReference>
<dbReference type="SUPFAM" id="SSF56300">
    <property type="entry name" value="Metallo-dependent phosphatases"/>
    <property type="match status" value="1"/>
</dbReference>
<dbReference type="InterPro" id="IPR038607">
    <property type="entry name" value="PhoD-like_sf"/>
</dbReference>
<evidence type="ECO:0000313" key="2">
    <source>
        <dbReference type="EMBL" id="MDN4593320.1"/>
    </source>
</evidence>
<dbReference type="CDD" id="cd07389">
    <property type="entry name" value="MPP_PhoD"/>
    <property type="match status" value="1"/>
</dbReference>
<dbReference type="InterPro" id="IPR052900">
    <property type="entry name" value="Phospholipid_Metab_Enz"/>
</dbReference>